<dbReference type="RefSeq" id="WP_276266550.1">
    <property type="nucleotide sequence ID" value="NZ_JARJLM010000392.1"/>
</dbReference>
<gene>
    <name evidence="4" type="ORF">P3W85_23530</name>
</gene>
<evidence type="ECO:0000313" key="5">
    <source>
        <dbReference type="Proteomes" id="UP001216674"/>
    </source>
</evidence>
<keyword evidence="4" id="KW-0269">Exonuclease</keyword>
<dbReference type="GO" id="GO:0004527">
    <property type="term" value="F:exonuclease activity"/>
    <property type="evidence" value="ECO:0007669"/>
    <property type="project" value="UniProtKB-KW"/>
</dbReference>
<evidence type="ECO:0000256" key="1">
    <source>
        <dbReference type="ARBA" id="ARBA00012417"/>
    </source>
</evidence>
<dbReference type="SUPFAM" id="SSF53098">
    <property type="entry name" value="Ribonuclease H-like"/>
    <property type="match status" value="1"/>
</dbReference>
<comment type="caution">
    <text evidence="4">The sequence shown here is derived from an EMBL/GenBank/DDBJ whole genome shotgun (WGS) entry which is preliminary data.</text>
</comment>
<dbReference type="PANTHER" id="PTHR30231:SF37">
    <property type="entry name" value="EXODEOXYRIBONUCLEASE 10"/>
    <property type="match status" value="1"/>
</dbReference>
<dbReference type="EC" id="2.7.7.7" evidence="1"/>
<dbReference type="PANTHER" id="PTHR30231">
    <property type="entry name" value="DNA POLYMERASE III SUBUNIT EPSILON"/>
    <property type="match status" value="1"/>
</dbReference>
<dbReference type="InterPro" id="IPR013520">
    <property type="entry name" value="Ribonucl_H"/>
</dbReference>
<reference evidence="4 5" key="1">
    <citation type="submission" date="2023-03" db="EMBL/GenBank/DDBJ databases">
        <title>Draft assemblies of triclosan tolerant bacteria isolated from returned activated sludge.</title>
        <authorList>
            <person name="Van Hamelsveld S."/>
        </authorList>
    </citation>
    <scope>NUCLEOTIDE SEQUENCE [LARGE SCALE GENOMIC DNA]</scope>
    <source>
        <strain evidence="4 5">GW210010_S58</strain>
    </source>
</reference>
<dbReference type="Pfam" id="PF00929">
    <property type="entry name" value="RNase_T"/>
    <property type="match status" value="1"/>
</dbReference>
<dbReference type="InterPro" id="IPR036397">
    <property type="entry name" value="RNaseH_sf"/>
</dbReference>
<accession>A0ABT6ATD3</accession>
<sequence>MQTVAVLDFETTGLSPRQGDRATEIAVILLRDGEIVDQYQSLMNAGRRIPSDVVHLTGITNDMIASAPAASKVMREVAQFVGKHPVVAHNAGFDRRFWQAELAQLGMAADQSFACTMLVSRRVYPHAQNHRLSTLVDMLRLPKAGRAHRAMADAQMTSHLWHRLQHDIAQAYGMSRVDYDLIARVQTTSSAKVPALLRSLGESQTRSDVSGASERRR</sequence>
<keyword evidence="5" id="KW-1185">Reference proteome</keyword>
<organism evidence="4 5">
    <name type="scientific">Cupriavidus basilensis</name>
    <dbReference type="NCBI Taxonomy" id="68895"/>
    <lineage>
        <taxon>Bacteria</taxon>
        <taxon>Pseudomonadati</taxon>
        <taxon>Pseudomonadota</taxon>
        <taxon>Betaproteobacteria</taxon>
        <taxon>Burkholderiales</taxon>
        <taxon>Burkholderiaceae</taxon>
        <taxon>Cupriavidus</taxon>
    </lineage>
</organism>
<comment type="catalytic activity">
    <reaction evidence="2">
        <text>DNA(n) + a 2'-deoxyribonucleoside 5'-triphosphate = DNA(n+1) + diphosphate</text>
        <dbReference type="Rhea" id="RHEA:22508"/>
        <dbReference type="Rhea" id="RHEA-COMP:17339"/>
        <dbReference type="Rhea" id="RHEA-COMP:17340"/>
        <dbReference type="ChEBI" id="CHEBI:33019"/>
        <dbReference type="ChEBI" id="CHEBI:61560"/>
        <dbReference type="ChEBI" id="CHEBI:173112"/>
        <dbReference type="EC" id="2.7.7.7"/>
    </reaction>
</comment>
<keyword evidence="4" id="KW-0540">Nuclease</keyword>
<name>A0ABT6ATD3_9BURK</name>
<dbReference type="NCBIfam" id="TIGR00573">
    <property type="entry name" value="dnaq"/>
    <property type="match status" value="1"/>
</dbReference>
<dbReference type="Proteomes" id="UP001216674">
    <property type="component" value="Unassembled WGS sequence"/>
</dbReference>
<dbReference type="SMART" id="SM00479">
    <property type="entry name" value="EXOIII"/>
    <property type="match status" value="1"/>
</dbReference>
<evidence type="ECO:0000313" key="4">
    <source>
        <dbReference type="EMBL" id="MDF3835897.1"/>
    </source>
</evidence>
<keyword evidence="4" id="KW-0378">Hydrolase</keyword>
<feature type="domain" description="Exonuclease" evidence="3">
    <location>
        <begin position="3"/>
        <end position="170"/>
    </location>
</feature>
<dbReference type="CDD" id="cd06127">
    <property type="entry name" value="DEDDh"/>
    <property type="match status" value="1"/>
</dbReference>
<proteinExistence type="predicted"/>
<evidence type="ECO:0000256" key="2">
    <source>
        <dbReference type="ARBA" id="ARBA00049244"/>
    </source>
</evidence>
<dbReference type="Gene3D" id="3.30.420.10">
    <property type="entry name" value="Ribonuclease H-like superfamily/Ribonuclease H"/>
    <property type="match status" value="1"/>
</dbReference>
<protein>
    <recommendedName>
        <fullName evidence="1">DNA-directed DNA polymerase</fullName>
        <ecNumber evidence="1">2.7.7.7</ecNumber>
    </recommendedName>
</protein>
<evidence type="ECO:0000259" key="3">
    <source>
        <dbReference type="SMART" id="SM00479"/>
    </source>
</evidence>
<dbReference type="InterPro" id="IPR006054">
    <property type="entry name" value="DnaQ"/>
</dbReference>
<dbReference type="InterPro" id="IPR012337">
    <property type="entry name" value="RNaseH-like_sf"/>
</dbReference>
<dbReference type="EMBL" id="JARJLM010000392">
    <property type="protein sequence ID" value="MDF3835897.1"/>
    <property type="molecule type" value="Genomic_DNA"/>
</dbReference>